<evidence type="ECO:0000313" key="5">
    <source>
        <dbReference type="Proteomes" id="UP000324767"/>
    </source>
</evidence>
<name>A0A5M8PIW8_9LECA</name>
<sequence length="739" mass="80074">MSFGFSIGDFIAVPAFAFKVYKLCKDSTAEFQDVSGLVISLHCVLKEVAKFSDDLDPDQQEQLVIIGSRCQGVLLQLERLLLKYATLSTKKYRIWDKLRWGLEDVKAIKGRLVENTILLNSLNTTFINSSQSRVEVKLDKYTAEIRAGKRNRSVLSCRSMESLVSHDGQAWSKLRKELEAVGISASVLEQHQQFIIAWFDEAVSAGALKEGCKGMIPSQDPSTHCSASYTTEGTTLTGRTNVAEWAEAEGIGIGSWPRDSSVDENDRTKKQDKLDECLPIAIRDRNITWAEELLDSGANPDCCDQVGRKILQIAFDYDDVEIMALLLENGADASVITTEPTTTLLHHAVSGGHIKVVQLLLDKGANVAVGNDRDETGLHVAACHMQQAVVQLLLNKGADIDATDTTGYTALHVAASVGDRTTMQLLLDAGANIEAADDQNQTALYAAVIHRKIETVQLLLERGIPVNPRERVKQTALHAAALAGDEMIMQLLLQNGANIEATDSWDQTALHVAAAYRKGAIVQLLLDKGANIAARNVGKCTAIHIASDGSYESNGSMMSQREAIITILLDKGADVESNDKKGNTPLHYAAIEGNVRILRLLLDRGANLGATCRDGKTALHNAAQRLRLEAVQMLLEKGVDVRVKDVFGRTAADYVAVNSSDSAKTRGGKAAITQVLNAAMEEATGGDIEPLCLTTDGDCKEPLVCAAEITSSECIALAYWPTGLGMGGHRDFHTSLRLQ</sequence>
<protein>
    <submittedName>
        <fullName evidence="4">Uncharacterized protein</fullName>
    </submittedName>
</protein>
<dbReference type="InterPro" id="IPR002110">
    <property type="entry name" value="Ankyrin_rpt"/>
</dbReference>
<dbReference type="PROSITE" id="PS50297">
    <property type="entry name" value="ANK_REP_REGION"/>
    <property type="match status" value="8"/>
</dbReference>
<dbReference type="GO" id="GO:0045944">
    <property type="term" value="P:positive regulation of transcription by RNA polymerase II"/>
    <property type="evidence" value="ECO:0007669"/>
    <property type="project" value="TreeGrafter"/>
</dbReference>
<feature type="repeat" description="ANK" evidence="3">
    <location>
        <begin position="340"/>
        <end position="372"/>
    </location>
</feature>
<evidence type="ECO:0000313" key="4">
    <source>
        <dbReference type="EMBL" id="KAA6408983.1"/>
    </source>
</evidence>
<feature type="repeat" description="ANK" evidence="3">
    <location>
        <begin position="306"/>
        <end position="338"/>
    </location>
</feature>
<dbReference type="SMART" id="SM00248">
    <property type="entry name" value="ANK"/>
    <property type="match status" value="11"/>
</dbReference>
<dbReference type="Pfam" id="PF12796">
    <property type="entry name" value="Ank_2"/>
    <property type="match status" value="4"/>
</dbReference>
<evidence type="ECO:0000256" key="1">
    <source>
        <dbReference type="ARBA" id="ARBA00022737"/>
    </source>
</evidence>
<dbReference type="PANTHER" id="PTHR24193">
    <property type="entry name" value="ANKYRIN REPEAT PROTEIN"/>
    <property type="match status" value="1"/>
</dbReference>
<feature type="repeat" description="ANK" evidence="3">
    <location>
        <begin position="472"/>
        <end position="504"/>
    </location>
</feature>
<dbReference type="EMBL" id="VXIT01000012">
    <property type="protein sequence ID" value="KAA6408983.1"/>
    <property type="molecule type" value="Genomic_DNA"/>
</dbReference>
<dbReference type="PRINTS" id="PR01415">
    <property type="entry name" value="ANKYRIN"/>
</dbReference>
<reference evidence="4 5" key="1">
    <citation type="submission" date="2019-09" db="EMBL/GenBank/DDBJ databases">
        <title>The hologenome of the rock-dwelling lichen Lasallia pustulata.</title>
        <authorList>
            <person name="Greshake Tzovaras B."/>
            <person name="Segers F."/>
            <person name="Bicker A."/>
            <person name="Dal Grande F."/>
            <person name="Otte J."/>
            <person name="Hankeln T."/>
            <person name="Schmitt I."/>
            <person name="Ebersberger I."/>
        </authorList>
    </citation>
    <scope>NUCLEOTIDE SEQUENCE [LARGE SCALE GENOMIC DNA]</scope>
    <source>
        <strain evidence="4">A1-1</strain>
    </source>
</reference>
<dbReference type="PANTHER" id="PTHR24193:SF121">
    <property type="entry name" value="ADA2A-CONTAINING COMPLEX COMPONENT 3, ISOFORM D"/>
    <property type="match status" value="1"/>
</dbReference>
<feature type="repeat" description="ANK" evidence="3">
    <location>
        <begin position="505"/>
        <end position="537"/>
    </location>
</feature>
<accession>A0A5M8PIW8</accession>
<dbReference type="PROSITE" id="PS50088">
    <property type="entry name" value="ANK_REPEAT"/>
    <property type="match status" value="9"/>
</dbReference>
<keyword evidence="1" id="KW-0677">Repeat</keyword>
<feature type="repeat" description="ANK" evidence="3">
    <location>
        <begin position="439"/>
        <end position="471"/>
    </location>
</feature>
<feature type="repeat" description="ANK" evidence="3">
    <location>
        <begin position="581"/>
        <end position="613"/>
    </location>
</feature>
<evidence type="ECO:0000256" key="3">
    <source>
        <dbReference type="PROSITE-ProRule" id="PRU00023"/>
    </source>
</evidence>
<dbReference type="InterPro" id="IPR036770">
    <property type="entry name" value="Ankyrin_rpt-contain_sf"/>
</dbReference>
<dbReference type="GO" id="GO:0000976">
    <property type="term" value="F:transcription cis-regulatory region binding"/>
    <property type="evidence" value="ECO:0007669"/>
    <property type="project" value="TreeGrafter"/>
</dbReference>
<keyword evidence="2 3" id="KW-0040">ANK repeat</keyword>
<comment type="caution">
    <text evidence="4">The sequence shown here is derived from an EMBL/GenBank/DDBJ whole genome shotgun (WGS) entry which is preliminary data.</text>
</comment>
<feature type="repeat" description="ANK" evidence="3">
    <location>
        <begin position="373"/>
        <end position="405"/>
    </location>
</feature>
<dbReference type="GO" id="GO:0005634">
    <property type="term" value="C:nucleus"/>
    <property type="evidence" value="ECO:0007669"/>
    <property type="project" value="TreeGrafter"/>
</dbReference>
<proteinExistence type="predicted"/>
<dbReference type="Gene3D" id="1.25.40.20">
    <property type="entry name" value="Ankyrin repeat-containing domain"/>
    <property type="match status" value="5"/>
</dbReference>
<dbReference type="InterPro" id="IPR050663">
    <property type="entry name" value="Ankyrin-SOCS_Box"/>
</dbReference>
<dbReference type="SUPFAM" id="SSF48403">
    <property type="entry name" value="Ankyrin repeat"/>
    <property type="match status" value="2"/>
</dbReference>
<gene>
    <name evidence="4" type="ORF">FRX48_07327</name>
</gene>
<dbReference type="OrthoDB" id="7464126at2759"/>
<organism evidence="4 5">
    <name type="scientific">Lasallia pustulata</name>
    <dbReference type="NCBI Taxonomy" id="136370"/>
    <lineage>
        <taxon>Eukaryota</taxon>
        <taxon>Fungi</taxon>
        <taxon>Dikarya</taxon>
        <taxon>Ascomycota</taxon>
        <taxon>Pezizomycotina</taxon>
        <taxon>Lecanoromycetes</taxon>
        <taxon>OSLEUM clade</taxon>
        <taxon>Umbilicariomycetidae</taxon>
        <taxon>Umbilicariales</taxon>
        <taxon>Umbilicariaceae</taxon>
        <taxon>Lasallia</taxon>
    </lineage>
</organism>
<feature type="repeat" description="ANK" evidence="3">
    <location>
        <begin position="406"/>
        <end position="438"/>
    </location>
</feature>
<feature type="repeat" description="ANK" evidence="3">
    <location>
        <begin position="614"/>
        <end position="646"/>
    </location>
</feature>
<evidence type="ECO:0000256" key="2">
    <source>
        <dbReference type="ARBA" id="ARBA00023043"/>
    </source>
</evidence>
<dbReference type="Proteomes" id="UP000324767">
    <property type="component" value="Unassembled WGS sequence"/>
</dbReference>
<dbReference type="AlphaFoldDB" id="A0A5M8PIW8"/>